<dbReference type="Proteomes" id="UP000199415">
    <property type="component" value="Unassembled WGS sequence"/>
</dbReference>
<dbReference type="InterPro" id="IPR002052">
    <property type="entry name" value="DNA_methylase_N6_adenine_CS"/>
</dbReference>
<dbReference type="STRING" id="1082479.SAMN05216241_104183"/>
<dbReference type="OrthoDB" id="9806213at2"/>
<dbReference type="PANTHER" id="PTHR33841:SF1">
    <property type="entry name" value="DNA METHYLTRANSFERASE A"/>
    <property type="match status" value="1"/>
</dbReference>
<evidence type="ECO:0000313" key="8">
    <source>
        <dbReference type="Proteomes" id="UP000199415"/>
    </source>
</evidence>
<evidence type="ECO:0000256" key="3">
    <source>
        <dbReference type="ARBA" id="ARBA00022679"/>
    </source>
</evidence>
<evidence type="ECO:0000256" key="1">
    <source>
        <dbReference type="ARBA" id="ARBA00011900"/>
    </source>
</evidence>
<sequence>MTPEHFIAKWQDASLRENQAAHQQFLDLCELLEEPKPADADPDGTWYCFERGARKSSGGRGWADVWKRGHFAWEYKSPGKDLRAAFGQLQQYALALENPPLLVVSDLERFCIHTNWTNTVSEVHEIALTDLRDAKVRRKLKHVFSDPDKLRPDKTRSQLTEEIAGEFAILATNLRDRGHDGQTVAHFVNRLVFCMFAEDIGLLPGEMFTRMLGASLTDPEGFQANAEALFAAMKDGGRVGFERVDWFNGGLFDDDTALPLRKREIEAALRAAKQDWSQIDPTIFGTLFERGLDPDKRSQLGAHYTDHHKIMLIVEPVVARPWRDDWQRVRGEIEGLLDAAERSKQKQTRTKKRDRAQALYSDFLERLRAFRVLDPACGSGNFLYLALQALKDIEHRATLDAEALGLQAELPGVGPHAVKGVEHNLYAAELARVTIWIGEIQWMLRHNYNVSRRPILKPLDTIECRDAVLNPDGSEPTWPEADVVIGNPPFLGGKRLRDYLGDAYVEGLFRRYRDRVPAEADLVTYWFAKAWDLVAAGTLRRAGLVATNSIRGGANRRVLQPIAGAGAIYEAWDDEPWVVEGAAVRVAIVCFAARDERHTPHLDGAPVDAIHADLSAGAVDVTQAARLPENANTAFMGDTKGGPFDISGDQAREWLEAPTNPNGRPNSDVVRPWMNGRDVADRPGDKWIVDFGTTMSEREASLYEAPFAYIQKHVLPVRQQNKRKAYRDYWWRHVEPRPGLRRSLQHLSRYIATPEVSKHRFFVWIDSSVLPDHKLQVIAQDNDVTFGILESRFHKRWALGLGSWHGVGNDSRYTIGTTFETFPFPPGLTPPDLPVDEAANPLARAIGEAARRLNQLRENWLNPPDLVRREPEVVPGYPDRLVPVSDKAAKELKKRTLTKLYNDRPQWLADAHADLDAAVAAAYGWPHDIPDEDALTRLMTLNRERAAPQVKRNA</sequence>
<protein>
    <recommendedName>
        <fullName evidence="1">site-specific DNA-methyltransferase (adenine-specific)</fullName>
        <ecNumber evidence="1">2.1.1.72</ecNumber>
    </recommendedName>
</protein>
<feature type="domain" description="MmeI-like DNA-methyltransferase" evidence="6">
    <location>
        <begin position="355"/>
        <end position="594"/>
    </location>
</feature>
<dbReference type="Pfam" id="PF20465">
    <property type="entry name" value="MmeI_hel"/>
    <property type="match status" value="1"/>
</dbReference>
<dbReference type="GO" id="GO:0009007">
    <property type="term" value="F:site-specific DNA-methyltransferase (adenine-specific) activity"/>
    <property type="evidence" value="ECO:0007669"/>
    <property type="project" value="UniProtKB-EC"/>
</dbReference>
<keyword evidence="2 7" id="KW-0489">Methyltransferase</keyword>
<dbReference type="GO" id="GO:0032259">
    <property type="term" value="P:methylation"/>
    <property type="evidence" value="ECO:0007669"/>
    <property type="project" value="UniProtKB-KW"/>
</dbReference>
<proteinExistence type="predicted"/>
<name>A0A1G7QZ73_9PROT</name>
<accession>A0A1G7QZ73</accession>
<evidence type="ECO:0000313" key="7">
    <source>
        <dbReference type="EMBL" id="SDG03189.1"/>
    </source>
</evidence>
<keyword evidence="3" id="KW-0808">Transferase</keyword>
<dbReference type="InterPro" id="IPR050953">
    <property type="entry name" value="N4_N6_ade-DNA_methylase"/>
</dbReference>
<dbReference type="GO" id="GO:0003676">
    <property type="term" value="F:nucleic acid binding"/>
    <property type="evidence" value="ECO:0007669"/>
    <property type="project" value="InterPro"/>
</dbReference>
<evidence type="ECO:0000256" key="4">
    <source>
        <dbReference type="ARBA" id="ARBA00047942"/>
    </source>
</evidence>
<dbReference type="PRINTS" id="PR00507">
    <property type="entry name" value="N12N6MTFRASE"/>
</dbReference>
<dbReference type="EC" id="2.1.1.72" evidence="1"/>
<dbReference type="SUPFAM" id="SSF53335">
    <property type="entry name" value="S-adenosyl-L-methionine-dependent methyltransferases"/>
    <property type="match status" value="1"/>
</dbReference>
<evidence type="ECO:0000256" key="2">
    <source>
        <dbReference type="ARBA" id="ARBA00022603"/>
    </source>
</evidence>
<dbReference type="AlphaFoldDB" id="A0A1G7QZ73"/>
<feature type="domain" description="MmeI-like helicase spacer" evidence="5">
    <location>
        <begin position="183"/>
        <end position="252"/>
    </location>
</feature>
<gene>
    <name evidence="7" type="ORF">SAMN05216241_104183</name>
</gene>
<reference evidence="7 8" key="1">
    <citation type="submission" date="2016-10" db="EMBL/GenBank/DDBJ databases">
        <authorList>
            <person name="de Groot N.N."/>
        </authorList>
    </citation>
    <scope>NUCLEOTIDE SEQUENCE [LARGE SCALE GENOMIC DNA]</scope>
    <source>
        <strain evidence="7 8">DSM 25584</strain>
    </source>
</reference>
<comment type="catalytic activity">
    <reaction evidence="4">
        <text>a 2'-deoxyadenosine in DNA + S-adenosyl-L-methionine = an N(6)-methyl-2'-deoxyadenosine in DNA + S-adenosyl-L-homocysteine + H(+)</text>
        <dbReference type="Rhea" id="RHEA:15197"/>
        <dbReference type="Rhea" id="RHEA-COMP:12418"/>
        <dbReference type="Rhea" id="RHEA-COMP:12419"/>
        <dbReference type="ChEBI" id="CHEBI:15378"/>
        <dbReference type="ChEBI" id="CHEBI:57856"/>
        <dbReference type="ChEBI" id="CHEBI:59789"/>
        <dbReference type="ChEBI" id="CHEBI:90615"/>
        <dbReference type="ChEBI" id="CHEBI:90616"/>
        <dbReference type="EC" id="2.1.1.72"/>
    </reaction>
</comment>
<organism evidence="7 8">
    <name type="scientific">Limimonas halophila</name>
    <dbReference type="NCBI Taxonomy" id="1082479"/>
    <lineage>
        <taxon>Bacteria</taxon>
        <taxon>Pseudomonadati</taxon>
        <taxon>Pseudomonadota</taxon>
        <taxon>Alphaproteobacteria</taxon>
        <taxon>Rhodospirillales</taxon>
        <taxon>Rhodovibrionaceae</taxon>
        <taxon>Limimonas</taxon>
    </lineage>
</organism>
<evidence type="ECO:0000259" key="5">
    <source>
        <dbReference type="Pfam" id="PF20465"/>
    </source>
</evidence>
<dbReference type="PROSITE" id="PS00092">
    <property type="entry name" value="N6_MTASE"/>
    <property type="match status" value="1"/>
</dbReference>
<dbReference type="InterPro" id="IPR046819">
    <property type="entry name" value="MmeI_hel"/>
</dbReference>
<dbReference type="InterPro" id="IPR029063">
    <property type="entry name" value="SAM-dependent_MTases_sf"/>
</dbReference>
<dbReference type="PANTHER" id="PTHR33841">
    <property type="entry name" value="DNA METHYLTRANSFERASE YEEA-RELATED"/>
    <property type="match status" value="1"/>
</dbReference>
<dbReference type="RefSeq" id="WP_090019567.1">
    <property type="nucleotide sequence ID" value="NZ_FNCE01000004.1"/>
</dbReference>
<dbReference type="InterPro" id="IPR046816">
    <property type="entry name" value="MmeI_Mtase"/>
</dbReference>
<dbReference type="Pfam" id="PF20473">
    <property type="entry name" value="MmeI_Mtase"/>
    <property type="match status" value="1"/>
</dbReference>
<keyword evidence="8" id="KW-1185">Reference proteome</keyword>
<dbReference type="EMBL" id="FNCE01000004">
    <property type="protein sequence ID" value="SDG03189.1"/>
    <property type="molecule type" value="Genomic_DNA"/>
</dbReference>
<evidence type="ECO:0000259" key="6">
    <source>
        <dbReference type="Pfam" id="PF20473"/>
    </source>
</evidence>
<dbReference type="Gene3D" id="3.40.50.150">
    <property type="entry name" value="Vaccinia Virus protein VP39"/>
    <property type="match status" value="1"/>
</dbReference>